<protein>
    <submittedName>
        <fullName evidence="1">Uncharacterized protein</fullName>
    </submittedName>
</protein>
<organism evidence="1">
    <name type="scientific">Staphylococcus aureus</name>
    <dbReference type="NCBI Taxonomy" id="1280"/>
    <lineage>
        <taxon>Bacteria</taxon>
        <taxon>Bacillati</taxon>
        <taxon>Bacillota</taxon>
        <taxon>Bacilli</taxon>
        <taxon>Bacillales</taxon>
        <taxon>Staphylococcaceae</taxon>
        <taxon>Staphylococcus</taxon>
    </lineage>
</organism>
<name>A0A5S9I426_STAAU</name>
<reference evidence="1" key="1">
    <citation type="submission" date="2019-06" db="EMBL/GenBank/DDBJ databases">
        <title>A novel staphylococcal enterotoxin, SE02, involved in a staphylococcal food poisoning outbreak that occurred in Tokyo in 2004.</title>
        <authorList>
            <person name="Suzuki Y."/>
            <person name="Kubota H."/>
            <person name="Kato R."/>
            <person name="Sadamasu K."/>
        </authorList>
    </citation>
    <scope>NUCLEOTIDE SEQUENCE</scope>
    <source>
        <strain evidence="1">Tokyo12482</strain>
    </source>
</reference>
<evidence type="ECO:0000313" key="1">
    <source>
        <dbReference type="EMBL" id="BBK67668.1"/>
    </source>
</evidence>
<gene>
    <name evidence="1" type="ORF">TMSFP482_15240</name>
</gene>
<accession>A0A5S9I426</accession>
<sequence>MVYYVVVREPTILIMYHAHNTFQFEILCSQLLVELYQPVQCKLKNSKPFNSISEKMIIISIIFIKFHNDSYNIRIKTSQY</sequence>
<dbReference type="EMBL" id="AP019713">
    <property type="protein sequence ID" value="BBK67668.1"/>
    <property type="molecule type" value="Genomic_DNA"/>
</dbReference>
<dbReference type="AlphaFoldDB" id="A0A5S9I426"/>
<proteinExistence type="predicted"/>